<gene>
    <name evidence="3" type="ORF">SEMRO_176_G077490.1</name>
</gene>
<feature type="transmembrane region" description="Helical" evidence="2">
    <location>
        <begin position="20"/>
        <end position="39"/>
    </location>
</feature>
<dbReference type="Proteomes" id="UP001153069">
    <property type="component" value="Unassembled WGS sequence"/>
</dbReference>
<name>A0A9N8DPY6_9STRA</name>
<protein>
    <submittedName>
        <fullName evidence="3">Uncharacterized protein</fullName>
    </submittedName>
</protein>
<accession>A0A9N8DPY6</accession>
<keyword evidence="2" id="KW-0812">Transmembrane</keyword>
<dbReference type="PANTHER" id="PTHR34407">
    <property type="entry name" value="EXPRESSED PROTEIN"/>
    <property type="match status" value="1"/>
</dbReference>
<organism evidence="3 4">
    <name type="scientific">Seminavis robusta</name>
    <dbReference type="NCBI Taxonomy" id="568900"/>
    <lineage>
        <taxon>Eukaryota</taxon>
        <taxon>Sar</taxon>
        <taxon>Stramenopiles</taxon>
        <taxon>Ochrophyta</taxon>
        <taxon>Bacillariophyta</taxon>
        <taxon>Bacillariophyceae</taxon>
        <taxon>Bacillariophycidae</taxon>
        <taxon>Naviculales</taxon>
        <taxon>Naviculaceae</taxon>
        <taxon>Seminavis</taxon>
    </lineage>
</organism>
<evidence type="ECO:0000256" key="1">
    <source>
        <dbReference type="SAM" id="Coils"/>
    </source>
</evidence>
<comment type="caution">
    <text evidence="3">The sequence shown here is derived from an EMBL/GenBank/DDBJ whole genome shotgun (WGS) entry which is preliminary data.</text>
</comment>
<dbReference type="AlphaFoldDB" id="A0A9N8DPY6"/>
<keyword evidence="1" id="KW-0175">Coiled coil</keyword>
<keyword evidence="4" id="KW-1185">Reference proteome</keyword>
<dbReference type="OrthoDB" id="42242at2759"/>
<keyword evidence="2" id="KW-1133">Transmembrane helix</keyword>
<evidence type="ECO:0000256" key="2">
    <source>
        <dbReference type="SAM" id="Phobius"/>
    </source>
</evidence>
<proteinExistence type="predicted"/>
<dbReference type="SUPFAM" id="SSF52266">
    <property type="entry name" value="SGNH hydrolase"/>
    <property type="match status" value="1"/>
</dbReference>
<evidence type="ECO:0000313" key="4">
    <source>
        <dbReference type="Proteomes" id="UP001153069"/>
    </source>
</evidence>
<feature type="coiled-coil region" evidence="1">
    <location>
        <begin position="77"/>
        <end position="111"/>
    </location>
</feature>
<keyword evidence="2" id="KW-0472">Membrane</keyword>
<sequence>MRNPDGKMTTTTTTIKHTKLRLTSALLLVGLAMVCFVTVSREERIENGFLPKKTAEEGRRAAVDNWNHTKLDQSSSHEAAKKEMANLRKQVSARDKELEELKASMANLQKKQSIDDATKAQASKPPAESFCQDTAFHRWQKLQQPIRSAAFDALESCWSKDAPQVDKSNNHTQAAFHQLTKRMFSELTSYRLKQSVKLPANPLVMEKVQQVIQNRMDDPQKNPPLRIAVFGGSVTTGFEANVNDVGLPFGSRETIKGCDWTHKLQLLLNKMLPALLPGGGSANDIVQVQNFAISGSDSVIGSTLFEFDLWRGKSAAAQELQGKDFDIFISAYSANDGKAPAEERERVYESMQTFLRLTMDQRPCSDLPLVIQLEDVPLESQPHIETVKESLWFPRHMGETAAWTGGSVMAVSYTDAIRDYVLSHPRDDTTFYQWGALHPGLSFHTGISWVLAYNLLSGLLDGCDAKTMPHHADPEPRVGFVKPLLTEQLKGGDIHHQWNETSRQKKEVCQGGNTDAMTTTCVYKWVAAQQSARSKEEVHKAVSSVATNIEGWEAYGNPVRKPRRTWRALQENATFTIQLDNIESDVNQLVLLYLRSYGPNWVDVKLTVVVEGSAPSAESWEKLNEALLIGSHNSETSVNYSKKINLKKVMEKGSSIRATFSLVAGRVFQVNGIAFCKHV</sequence>
<evidence type="ECO:0000313" key="3">
    <source>
        <dbReference type="EMBL" id="CAB9503794.1"/>
    </source>
</evidence>
<dbReference type="PANTHER" id="PTHR34407:SF1">
    <property type="entry name" value="SGNH HYDROLASE-TYPE ESTERASE DOMAIN-CONTAINING PROTEIN"/>
    <property type="match status" value="1"/>
</dbReference>
<reference evidence="3" key="1">
    <citation type="submission" date="2020-06" db="EMBL/GenBank/DDBJ databases">
        <authorList>
            <consortium name="Plant Systems Biology data submission"/>
        </authorList>
    </citation>
    <scope>NUCLEOTIDE SEQUENCE</scope>
    <source>
        <strain evidence="3">D6</strain>
    </source>
</reference>
<dbReference type="EMBL" id="CAICTM010000175">
    <property type="protein sequence ID" value="CAB9503794.1"/>
    <property type="molecule type" value="Genomic_DNA"/>
</dbReference>